<evidence type="ECO:0000313" key="3">
    <source>
        <dbReference type="EMBL" id="GIP59323.1"/>
    </source>
</evidence>
<dbReference type="InterPro" id="IPR014983">
    <property type="entry name" value="GAD-rel"/>
</dbReference>
<reference evidence="3 6" key="2">
    <citation type="submission" date="2021-03" db="EMBL/GenBank/DDBJ databases">
        <title>Antimicrobial resistance genes in bacteria isolated from Japanese honey, and their potential for conferring macrolide and lincosamide resistance in the American foulbrood pathogen Paenibacillus larvae.</title>
        <authorList>
            <person name="Okamoto M."/>
            <person name="Kumagai M."/>
            <person name="Kanamori H."/>
            <person name="Takamatsu D."/>
        </authorList>
    </citation>
    <scope>NUCLEOTIDE SEQUENCE [LARGE SCALE GENOMIC DNA]</scope>
    <source>
        <strain evidence="3 6">J15TS10</strain>
    </source>
</reference>
<accession>A0A7X2Z4I4</accession>
<dbReference type="Proteomes" id="UP000681290">
    <property type="component" value="Unassembled WGS sequence"/>
</dbReference>
<evidence type="ECO:0000313" key="5">
    <source>
        <dbReference type="Proteomes" id="UP000447876"/>
    </source>
</evidence>
<dbReference type="RefSeq" id="WP_155612755.1">
    <property type="nucleotide sequence ID" value="NZ_BOSM01000005.1"/>
</dbReference>
<dbReference type="Proteomes" id="UP000447876">
    <property type="component" value="Unassembled WGS sequence"/>
</dbReference>
<keyword evidence="6" id="KW-1185">Reference proteome</keyword>
<dbReference type="InterPro" id="IPR015002">
    <property type="entry name" value="T6SS_Tdi1_C"/>
</dbReference>
<dbReference type="Pfam" id="PF08887">
    <property type="entry name" value="GAD-like"/>
    <property type="match status" value="1"/>
</dbReference>
<evidence type="ECO:0000259" key="1">
    <source>
        <dbReference type="Pfam" id="PF08887"/>
    </source>
</evidence>
<dbReference type="AlphaFoldDB" id="A0A7X2Z4I4"/>
<name>A0A7X2Z4I4_9BACL</name>
<gene>
    <name evidence="4" type="ORF">GNP95_20715</name>
    <name evidence="3" type="ORF">J15TS10_31370</name>
</gene>
<organism evidence="4 5">
    <name type="scientific">Paenibacillus woosongensis</name>
    <dbReference type="NCBI Taxonomy" id="307580"/>
    <lineage>
        <taxon>Bacteria</taxon>
        <taxon>Bacillati</taxon>
        <taxon>Bacillota</taxon>
        <taxon>Bacilli</taxon>
        <taxon>Bacillales</taxon>
        <taxon>Paenibacillaceae</taxon>
        <taxon>Paenibacillus</taxon>
    </lineage>
</organism>
<sequence length="180" mass="21042">MSKIMDDFIVEEIAPLSVIEKYKNDIPTKVVEIWEGHGFGSINNGYLRVVNPDYFQEIIKDTYNRHELATPLFTTAMGDILVWEDDYLLSLNYRKHDVNVVAKNFKFFFTDIFDAYYLENALDWSPYPDAIKKYEIPAFDECFGYVPLLALGGAEKVENLKRVKFKEHIYMITELMGKIK</sequence>
<protein>
    <submittedName>
        <fullName evidence="4">DUF1851 domain-containing protein</fullName>
    </submittedName>
</protein>
<dbReference type="EMBL" id="BOSM01000005">
    <property type="protein sequence ID" value="GIP59323.1"/>
    <property type="molecule type" value="Genomic_DNA"/>
</dbReference>
<dbReference type="EMBL" id="WNZW01000012">
    <property type="protein sequence ID" value="MUG47377.1"/>
    <property type="molecule type" value="Genomic_DNA"/>
</dbReference>
<evidence type="ECO:0000259" key="2">
    <source>
        <dbReference type="Pfam" id="PF08906"/>
    </source>
</evidence>
<feature type="domain" description="GAD-related" evidence="1">
    <location>
        <begin position="9"/>
        <end position="91"/>
    </location>
</feature>
<evidence type="ECO:0000313" key="4">
    <source>
        <dbReference type="EMBL" id="MUG47377.1"/>
    </source>
</evidence>
<proteinExistence type="predicted"/>
<comment type="caution">
    <text evidence="4">The sequence shown here is derived from an EMBL/GenBank/DDBJ whole genome shotgun (WGS) entry which is preliminary data.</text>
</comment>
<dbReference type="Pfam" id="PF08906">
    <property type="entry name" value="T6SS_Tdi1_C"/>
    <property type="match status" value="1"/>
</dbReference>
<feature type="domain" description="T6SS immunity protein Tdi1 C-terminal" evidence="2">
    <location>
        <begin position="102"/>
        <end position="175"/>
    </location>
</feature>
<dbReference type="OrthoDB" id="2216648at2"/>
<evidence type="ECO:0000313" key="6">
    <source>
        <dbReference type="Proteomes" id="UP000681290"/>
    </source>
</evidence>
<reference evidence="4 5" key="1">
    <citation type="submission" date="2019-11" db="EMBL/GenBank/DDBJ databases">
        <title>Draft genome sequences of five Paenibacillus species of dairy origin.</title>
        <authorList>
            <person name="Olajide A.M."/>
            <person name="Chen S."/>
            <person name="Lapointe G."/>
        </authorList>
    </citation>
    <scope>NUCLEOTIDE SEQUENCE [LARGE SCALE GENOMIC DNA]</scope>
    <source>
        <strain evidence="4 5">12CR55</strain>
    </source>
</reference>